<dbReference type="CDD" id="cd09272">
    <property type="entry name" value="RNase_HI_RT_Ty1"/>
    <property type="match status" value="1"/>
</dbReference>
<evidence type="ECO:0000313" key="2">
    <source>
        <dbReference type="Proteomes" id="UP000257109"/>
    </source>
</evidence>
<evidence type="ECO:0008006" key="3">
    <source>
        <dbReference type="Google" id="ProtNLM"/>
    </source>
</evidence>
<protein>
    <recommendedName>
        <fullName evidence="3">Copia protein</fullName>
    </recommendedName>
</protein>
<dbReference type="OrthoDB" id="691565at2759"/>
<name>A0A371G8X9_MUCPR</name>
<gene>
    <name evidence="1" type="ORF">CR513_31796</name>
</gene>
<comment type="caution">
    <text evidence="1">The sequence shown here is derived from an EMBL/GenBank/DDBJ whole genome shotgun (WGS) entry which is preliminary data.</text>
</comment>
<feature type="non-terminal residue" evidence="1">
    <location>
        <position position="1"/>
    </location>
</feature>
<dbReference type="AlphaFoldDB" id="A0A371G8X9"/>
<proteinExistence type="predicted"/>
<evidence type="ECO:0000313" key="1">
    <source>
        <dbReference type="EMBL" id="RDX86823.1"/>
    </source>
</evidence>
<sequence length="83" mass="9428">MKDQIIGDIDKSPIYLGTNSTFHYRSKHVDLRYHCIRDAFNDKMLKLTKVHINDNDADMMTKAVPRGKLEACCGITQLAITST</sequence>
<dbReference type="EMBL" id="QJKJ01006406">
    <property type="protein sequence ID" value="RDX86823.1"/>
    <property type="molecule type" value="Genomic_DNA"/>
</dbReference>
<reference evidence="1" key="1">
    <citation type="submission" date="2018-05" db="EMBL/GenBank/DDBJ databases">
        <title>Draft genome of Mucuna pruriens seed.</title>
        <authorList>
            <person name="Nnadi N.E."/>
            <person name="Vos R."/>
            <person name="Hasami M.H."/>
            <person name="Devisetty U.K."/>
            <person name="Aguiy J.C."/>
        </authorList>
    </citation>
    <scope>NUCLEOTIDE SEQUENCE [LARGE SCALE GENOMIC DNA]</scope>
    <source>
        <strain evidence="1">JCA_2017</strain>
    </source>
</reference>
<dbReference type="STRING" id="157652.A0A371G8X9"/>
<accession>A0A371G8X9</accession>
<organism evidence="1 2">
    <name type="scientific">Mucuna pruriens</name>
    <name type="common">Velvet bean</name>
    <name type="synonym">Dolichos pruriens</name>
    <dbReference type="NCBI Taxonomy" id="157652"/>
    <lineage>
        <taxon>Eukaryota</taxon>
        <taxon>Viridiplantae</taxon>
        <taxon>Streptophyta</taxon>
        <taxon>Embryophyta</taxon>
        <taxon>Tracheophyta</taxon>
        <taxon>Spermatophyta</taxon>
        <taxon>Magnoliopsida</taxon>
        <taxon>eudicotyledons</taxon>
        <taxon>Gunneridae</taxon>
        <taxon>Pentapetalae</taxon>
        <taxon>rosids</taxon>
        <taxon>fabids</taxon>
        <taxon>Fabales</taxon>
        <taxon>Fabaceae</taxon>
        <taxon>Papilionoideae</taxon>
        <taxon>50 kb inversion clade</taxon>
        <taxon>NPAAA clade</taxon>
        <taxon>indigoferoid/millettioid clade</taxon>
        <taxon>Phaseoleae</taxon>
        <taxon>Mucuna</taxon>
    </lineage>
</organism>
<dbReference type="Proteomes" id="UP000257109">
    <property type="component" value="Unassembled WGS sequence"/>
</dbReference>
<keyword evidence="2" id="KW-1185">Reference proteome</keyword>